<proteinExistence type="predicted"/>
<reference evidence="2" key="1">
    <citation type="submission" date="2022-11" db="UniProtKB">
        <authorList>
            <consortium name="WormBaseParasite"/>
        </authorList>
    </citation>
    <scope>IDENTIFICATION</scope>
</reference>
<dbReference type="WBParaSite" id="ES5_v2.g6297.t1">
    <property type="protein sequence ID" value="ES5_v2.g6297.t1"/>
    <property type="gene ID" value="ES5_v2.g6297"/>
</dbReference>
<accession>A0AC34GPR4</accession>
<protein>
    <submittedName>
        <fullName evidence="2">Uncharacterized protein</fullName>
    </submittedName>
</protein>
<name>A0AC34GPR4_9BILA</name>
<evidence type="ECO:0000313" key="2">
    <source>
        <dbReference type="WBParaSite" id="ES5_v2.g6297.t1"/>
    </source>
</evidence>
<dbReference type="Proteomes" id="UP000887579">
    <property type="component" value="Unplaced"/>
</dbReference>
<organism evidence="1 2">
    <name type="scientific">Panagrolaimus sp. ES5</name>
    <dbReference type="NCBI Taxonomy" id="591445"/>
    <lineage>
        <taxon>Eukaryota</taxon>
        <taxon>Metazoa</taxon>
        <taxon>Ecdysozoa</taxon>
        <taxon>Nematoda</taxon>
        <taxon>Chromadorea</taxon>
        <taxon>Rhabditida</taxon>
        <taxon>Tylenchina</taxon>
        <taxon>Panagrolaimomorpha</taxon>
        <taxon>Panagrolaimoidea</taxon>
        <taxon>Panagrolaimidae</taxon>
        <taxon>Panagrolaimus</taxon>
    </lineage>
</organism>
<sequence length="283" mass="31177">MSVETLLSEVTPTLALRPTIEAADQLYYRDQRILSDIKPETSGQSNNQGGQGKQANNKGGRSRQNSHGAQGGQSGGRSRQNSHGNKGADKVRQAINDAKQTANQARGGRNSRTSYKSESGELSTLRQDVQELKEANASLRKEIDELRQMVMKNCNISQPCGQQKSAEPQKKEAAPQKQEAAADDDFDLFGSDEEDDEEKQRITKQRLADYAAKKSKKPAVRGIEMDGLTWGTAKKVPVAFGINKLQICCVVEDDKVSTDALEEKIYEFEDLVQSVDILAFNKV</sequence>
<evidence type="ECO:0000313" key="1">
    <source>
        <dbReference type="Proteomes" id="UP000887579"/>
    </source>
</evidence>